<comment type="function">
    <text evidence="1">Catalyzes the last step of tRNA splicing, the transfer of the splice junction 2'-phosphate from ligated tRNA to NAD to produce ADP-ribose 1''-2'' cyclic phosphate.</text>
</comment>
<reference evidence="7" key="1">
    <citation type="submission" date="2021-03" db="EMBL/GenBank/DDBJ databases">
        <authorList>
            <person name="Bekaert M."/>
        </authorList>
    </citation>
    <scope>NUCLEOTIDE SEQUENCE</scope>
</reference>
<evidence type="ECO:0000313" key="7">
    <source>
        <dbReference type="EMBL" id="CAG2242445.1"/>
    </source>
</evidence>
<sequence>MLERPGDPAIYLLSGLLPINAEIDIKIITLLGNILCSDKSTVEWKIANRQLKIKSCKSNSWFIDAKKICFKYQLTDPVEFLDTITTKETWKRSMVNKIKTYWHRKILDEKEHFNSLQYLSPIYSLGHCHPLISISTSDPKIIQKLPPRVKIATGVYILQSQRAKYNSNAVDPTCQLCKNGEETLSHFLLTCVTLDALQSQTSVAEPGQRHGDKHDDVRECSRVEQIKLFLLLTLSKALVKLLRHDAMTRGLHLTKEGYANVDDILELSFFNSFDEDDIERLVDRDNKGRFAKRRNGGQLQVKATQGHSIRLSDPELEPITHSSQARVVLHGTRQQNMDSIRQRGISRMNRDHIHFAPAEHGAMSGMPAKCDMAIEIDIGKALRDGIKFYKSENGVILSPGDRNGCIPTKYFSRAYGLKSREAIEF</sequence>
<dbReference type="Gene3D" id="3.20.170.30">
    <property type="match status" value="1"/>
</dbReference>
<evidence type="ECO:0000256" key="3">
    <source>
        <dbReference type="ARBA" id="ARBA00012007"/>
    </source>
</evidence>
<dbReference type="PANTHER" id="PTHR12684:SF2">
    <property type="entry name" value="TRNA 2'-PHOSPHOTRANSFERASE 1"/>
    <property type="match status" value="1"/>
</dbReference>
<dbReference type="Pfam" id="PF01885">
    <property type="entry name" value="PTS_2-RNA"/>
    <property type="match status" value="1"/>
</dbReference>
<dbReference type="OrthoDB" id="419694at2759"/>
<keyword evidence="4 7" id="KW-0808">Transferase</keyword>
<dbReference type="EC" id="2.7.1.160" evidence="3"/>
<comment type="caution">
    <text evidence="7">The sequence shown here is derived from an EMBL/GenBank/DDBJ whole genome shotgun (WGS) entry which is preliminary data.</text>
</comment>
<dbReference type="PANTHER" id="PTHR12684">
    <property type="entry name" value="PUTATIVE PHOSPHOTRANSFERASE"/>
    <property type="match status" value="1"/>
</dbReference>
<keyword evidence="5" id="KW-0520">NAD</keyword>
<dbReference type="Proteomes" id="UP000683360">
    <property type="component" value="Unassembled WGS sequence"/>
</dbReference>
<evidence type="ECO:0000256" key="4">
    <source>
        <dbReference type="ARBA" id="ARBA00022679"/>
    </source>
</evidence>
<evidence type="ECO:0000256" key="2">
    <source>
        <dbReference type="ARBA" id="ARBA00009836"/>
    </source>
</evidence>
<dbReference type="Gene3D" id="1.10.10.970">
    <property type="entry name" value="RNA 2'-phosphotransferase, Tpt1/KptA family, N-terminal domain"/>
    <property type="match status" value="1"/>
</dbReference>
<evidence type="ECO:0000256" key="6">
    <source>
        <dbReference type="ARBA" id="ARBA00047949"/>
    </source>
</evidence>
<comment type="similarity">
    <text evidence="2">Belongs to the KptA/TPT1 family.</text>
</comment>
<dbReference type="InterPro" id="IPR042081">
    <property type="entry name" value="RNA_2'-PTrans_C"/>
</dbReference>
<dbReference type="SUPFAM" id="SSF56399">
    <property type="entry name" value="ADP-ribosylation"/>
    <property type="match status" value="1"/>
</dbReference>
<evidence type="ECO:0000313" key="8">
    <source>
        <dbReference type="Proteomes" id="UP000683360"/>
    </source>
</evidence>
<proteinExistence type="inferred from homology"/>
<evidence type="ECO:0000256" key="5">
    <source>
        <dbReference type="ARBA" id="ARBA00023027"/>
    </source>
</evidence>
<evidence type="ECO:0000256" key="1">
    <source>
        <dbReference type="ARBA" id="ARBA00003343"/>
    </source>
</evidence>
<name>A0A8S3UJ28_MYTED</name>
<dbReference type="InterPro" id="IPR042080">
    <property type="entry name" value="RNA_2'-PTrans_N"/>
</dbReference>
<dbReference type="GO" id="GO:0000215">
    <property type="term" value="F:tRNA 2'-phosphotransferase activity"/>
    <property type="evidence" value="ECO:0007669"/>
    <property type="project" value="UniProtKB-EC"/>
</dbReference>
<dbReference type="EMBL" id="CAJPWZ010002670">
    <property type="protein sequence ID" value="CAG2242445.1"/>
    <property type="molecule type" value="Genomic_DNA"/>
</dbReference>
<organism evidence="7 8">
    <name type="scientific">Mytilus edulis</name>
    <name type="common">Blue mussel</name>
    <dbReference type="NCBI Taxonomy" id="6550"/>
    <lineage>
        <taxon>Eukaryota</taxon>
        <taxon>Metazoa</taxon>
        <taxon>Spiralia</taxon>
        <taxon>Lophotrochozoa</taxon>
        <taxon>Mollusca</taxon>
        <taxon>Bivalvia</taxon>
        <taxon>Autobranchia</taxon>
        <taxon>Pteriomorphia</taxon>
        <taxon>Mytilida</taxon>
        <taxon>Mytiloidea</taxon>
        <taxon>Mytilidae</taxon>
        <taxon>Mytilinae</taxon>
        <taxon>Mytilus</taxon>
    </lineage>
</organism>
<dbReference type="AlphaFoldDB" id="A0A8S3UJ28"/>
<gene>
    <name evidence="7" type="ORF">MEDL_54623</name>
</gene>
<keyword evidence="8" id="KW-1185">Reference proteome</keyword>
<accession>A0A8S3UJ28</accession>
<protein>
    <recommendedName>
        <fullName evidence="3">2'-phosphotransferase</fullName>
        <ecNumber evidence="3">2.7.1.160</ecNumber>
    </recommendedName>
</protein>
<dbReference type="InterPro" id="IPR002745">
    <property type="entry name" value="Ptrans_KptA/Tpt1"/>
</dbReference>
<dbReference type="GO" id="GO:0006388">
    <property type="term" value="P:tRNA splicing, via endonucleolytic cleavage and ligation"/>
    <property type="evidence" value="ECO:0007669"/>
    <property type="project" value="TreeGrafter"/>
</dbReference>
<comment type="catalytic activity">
    <reaction evidence="6">
        <text>2'-phospho-[ligated tRNA] + NAD(+) = mature tRNA + ADP-alpha-D-ribose 1'',2''-cyclic phosphate + nicotinamide</text>
        <dbReference type="Rhea" id="RHEA:23324"/>
        <dbReference type="Rhea" id="RHEA-COMP:11106"/>
        <dbReference type="Rhea" id="RHEA-COMP:11107"/>
        <dbReference type="ChEBI" id="CHEBI:17154"/>
        <dbReference type="ChEBI" id="CHEBI:57540"/>
        <dbReference type="ChEBI" id="CHEBI:76596"/>
        <dbReference type="ChEBI" id="CHEBI:82883"/>
        <dbReference type="ChEBI" id="CHEBI:85027"/>
        <dbReference type="EC" id="2.7.1.160"/>
    </reaction>
</comment>